<name>A0A7J9MYF2_GOSSC</name>
<accession>A0A7J9MYF2</accession>
<keyword evidence="7" id="KW-1133">Transmembrane helix</keyword>
<dbReference type="Pfam" id="PF07714">
    <property type="entry name" value="PK_Tyr_Ser-Thr"/>
    <property type="match status" value="1"/>
</dbReference>
<comment type="caution">
    <text evidence="9">The sequence shown here is derived from an EMBL/GenBank/DDBJ whole genome shotgun (WGS) entry which is preliminary data.</text>
</comment>
<feature type="transmembrane region" description="Helical" evidence="7">
    <location>
        <begin position="20"/>
        <end position="40"/>
    </location>
</feature>
<evidence type="ECO:0000256" key="6">
    <source>
        <dbReference type="SAM" id="MobiDB-lite"/>
    </source>
</evidence>
<dbReference type="PANTHER" id="PTHR47989">
    <property type="entry name" value="OS01G0750732 PROTEIN"/>
    <property type="match status" value="1"/>
</dbReference>
<evidence type="ECO:0000259" key="8">
    <source>
        <dbReference type="PROSITE" id="PS50011"/>
    </source>
</evidence>
<evidence type="ECO:0000256" key="1">
    <source>
        <dbReference type="ARBA" id="ARBA00022527"/>
    </source>
</evidence>
<dbReference type="InterPro" id="IPR011009">
    <property type="entry name" value="Kinase-like_dom_sf"/>
</dbReference>
<evidence type="ECO:0000256" key="3">
    <source>
        <dbReference type="ARBA" id="ARBA00022741"/>
    </source>
</evidence>
<dbReference type="InterPro" id="IPR000719">
    <property type="entry name" value="Prot_kinase_dom"/>
</dbReference>
<dbReference type="Proteomes" id="UP000593576">
    <property type="component" value="Unassembled WGS sequence"/>
</dbReference>
<keyword evidence="4" id="KW-0418">Kinase</keyword>
<keyword evidence="5" id="KW-0067">ATP-binding</keyword>
<feature type="region of interest" description="Disordered" evidence="6">
    <location>
        <begin position="81"/>
        <end position="101"/>
    </location>
</feature>
<evidence type="ECO:0000256" key="7">
    <source>
        <dbReference type="SAM" id="Phobius"/>
    </source>
</evidence>
<proteinExistence type="predicted"/>
<dbReference type="Gene3D" id="3.30.200.20">
    <property type="entry name" value="Phosphorylase Kinase, domain 1"/>
    <property type="match status" value="1"/>
</dbReference>
<keyword evidence="7" id="KW-0812">Transmembrane</keyword>
<dbReference type="GO" id="GO:0005524">
    <property type="term" value="F:ATP binding"/>
    <property type="evidence" value="ECO:0007669"/>
    <property type="project" value="UniProtKB-KW"/>
</dbReference>
<evidence type="ECO:0000313" key="10">
    <source>
        <dbReference type="Proteomes" id="UP000593576"/>
    </source>
</evidence>
<keyword evidence="2" id="KW-0808">Transferase</keyword>
<keyword evidence="3" id="KW-0547">Nucleotide-binding</keyword>
<dbReference type="Gene3D" id="2.60.120.430">
    <property type="entry name" value="Galactose-binding lectin"/>
    <property type="match status" value="1"/>
</dbReference>
<reference evidence="9 10" key="1">
    <citation type="journal article" date="2019" name="Genome Biol. Evol.">
        <title>Insights into the evolution of the New World diploid cottons (Gossypium, subgenus Houzingenia) based on genome sequencing.</title>
        <authorList>
            <person name="Grover C.E."/>
            <person name="Arick M.A. 2nd"/>
            <person name="Thrash A."/>
            <person name="Conover J.L."/>
            <person name="Sanders W.S."/>
            <person name="Peterson D.G."/>
            <person name="Frelichowski J.E."/>
            <person name="Scheffler J.A."/>
            <person name="Scheffler B.E."/>
            <person name="Wendel J.F."/>
        </authorList>
    </citation>
    <scope>NUCLEOTIDE SEQUENCE [LARGE SCALE GENOMIC DNA]</scope>
    <source>
        <strain evidence="9">1</strain>
        <tissue evidence="9">Leaf</tissue>
    </source>
</reference>
<dbReference type="GO" id="GO:0004674">
    <property type="term" value="F:protein serine/threonine kinase activity"/>
    <property type="evidence" value="ECO:0007669"/>
    <property type="project" value="UniProtKB-KW"/>
</dbReference>
<dbReference type="OrthoDB" id="993129at2759"/>
<dbReference type="FunFam" id="3.30.200.20:FF:000039">
    <property type="entry name" value="receptor-like protein kinase FERONIA"/>
    <property type="match status" value="1"/>
</dbReference>
<dbReference type="SUPFAM" id="SSF56112">
    <property type="entry name" value="Protein kinase-like (PK-like)"/>
    <property type="match status" value="1"/>
</dbReference>
<keyword evidence="1" id="KW-0723">Serine/threonine-protein kinase</keyword>
<keyword evidence="7" id="KW-0472">Membrane</keyword>
<feature type="domain" description="Protein kinase" evidence="8">
    <location>
        <begin position="190"/>
        <end position="289"/>
    </location>
</feature>
<gene>
    <name evidence="9" type="ORF">Goshw_003573</name>
</gene>
<evidence type="ECO:0000256" key="5">
    <source>
        <dbReference type="ARBA" id="ARBA00022840"/>
    </source>
</evidence>
<dbReference type="PROSITE" id="PS50011">
    <property type="entry name" value="PROTEIN_KINASE_DOM"/>
    <property type="match status" value="1"/>
</dbReference>
<organism evidence="9 10">
    <name type="scientific">Gossypium schwendimanii</name>
    <name type="common">Cotton</name>
    <dbReference type="NCBI Taxonomy" id="34291"/>
    <lineage>
        <taxon>Eukaryota</taxon>
        <taxon>Viridiplantae</taxon>
        <taxon>Streptophyta</taxon>
        <taxon>Embryophyta</taxon>
        <taxon>Tracheophyta</taxon>
        <taxon>Spermatophyta</taxon>
        <taxon>Magnoliopsida</taxon>
        <taxon>eudicotyledons</taxon>
        <taxon>Gunneridae</taxon>
        <taxon>Pentapetalae</taxon>
        <taxon>rosids</taxon>
        <taxon>malvids</taxon>
        <taxon>Malvales</taxon>
        <taxon>Malvaceae</taxon>
        <taxon>Malvoideae</taxon>
        <taxon>Gossypium</taxon>
    </lineage>
</organism>
<evidence type="ECO:0000313" key="9">
    <source>
        <dbReference type="EMBL" id="MBA0876082.1"/>
    </source>
</evidence>
<feature type="compositionally biased region" description="Polar residues" evidence="6">
    <location>
        <begin position="82"/>
        <end position="94"/>
    </location>
</feature>
<protein>
    <recommendedName>
        <fullName evidence="8">Protein kinase domain-containing protein</fullName>
    </recommendedName>
</protein>
<evidence type="ECO:0000256" key="2">
    <source>
        <dbReference type="ARBA" id="ARBA00022679"/>
    </source>
</evidence>
<evidence type="ECO:0000256" key="4">
    <source>
        <dbReference type="ARBA" id="ARBA00022777"/>
    </source>
</evidence>
<dbReference type="InterPro" id="IPR001245">
    <property type="entry name" value="Ser-Thr/Tyr_kinase_cat_dom"/>
</dbReference>
<keyword evidence="10" id="KW-1185">Reference proteome</keyword>
<dbReference type="EMBL" id="JABFAF010263630">
    <property type="protein sequence ID" value="MBA0876082.1"/>
    <property type="molecule type" value="Genomic_DNA"/>
</dbReference>
<dbReference type="PANTHER" id="PTHR47989:SF62">
    <property type="entry name" value="OS05G0423500 PROTEIN"/>
    <property type="match status" value="1"/>
</dbReference>
<sequence length="289" mass="32326">MEIPTKTPTFSFQNSFPRLFFFFFFFFFSQYIVVPVTANFNVTPYHPIKNIAIDCVSPSTNASSPNSHSWAGDGNGKFSPMEPQNNKYKSSATKAVSPQPSSVDSVPYSTARLSYSQFTYSIPLTTGPKFIHLYFYPTSYPDFDDPSKKAFFSVEGVPVKESTKCGGSSLPSDLCHYFSLSEIKRATDNFDNVFIIGVGGFDNVYKGFIDGGETQVAIKRLNLESQQGAHKFRTEIEMLSQLHSLHLVSLIGYCNNDSEMILVDDCIANGTFHDHLYNTKNLFFHGNKG</sequence>
<dbReference type="AlphaFoldDB" id="A0A7J9MYF2"/>